<organism evidence="3 4">
    <name type="scientific">Stichopus japonicus</name>
    <name type="common">Sea cucumber</name>
    <dbReference type="NCBI Taxonomy" id="307972"/>
    <lineage>
        <taxon>Eukaryota</taxon>
        <taxon>Metazoa</taxon>
        <taxon>Echinodermata</taxon>
        <taxon>Eleutherozoa</taxon>
        <taxon>Echinozoa</taxon>
        <taxon>Holothuroidea</taxon>
        <taxon>Aspidochirotacea</taxon>
        <taxon>Aspidochirotida</taxon>
        <taxon>Stichopodidae</taxon>
        <taxon>Apostichopus</taxon>
    </lineage>
</organism>
<proteinExistence type="predicted"/>
<dbReference type="PANTHER" id="PTHR15261">
    <property type="entry name" value="THROMBOSPONDIN-TYPE LAMININ G DOMAIN AND EAR REPEAT-CONTAINING"/>
    <property type="match status" value="1"/>
</dbReference>
<accession>A0A2G8LPU3</accession>
<evidence type="ECO:0000313" key="4">
    <source>
        <dbReference type="Proteomes" id="UP000230750"/>
    </source>
</evidence>
<evidence type="ECO:0000313" key="3">
    <source>
        <dbReference type="EMBL" id="PIK62244.1"/>
    </source>
</evidence>
<reference evidence="3 4" key="1">
    <citation type="journal article" date="2017" name="PLoS Biol.">
        <title>The sea cucumber genome provides insights into morphological evolution and visceral regeneration.</title>
        <authorList>
            <person name="Zhang X."/>
            <person name="Sun L."/>
            <person name="Yuan J."/>
            <person name="Sun Y."/>
            <person name="Gao Y."/>
            <person name="Zhang L."/>
            <person name="Li S."/>
            <person name="Dai H."/>
            <person name="Hamel J.F."/>
            <person name="Liu C."/>
            <person name="Yu Y."/>
            <person name="Liu S."/>
            <person name="Lin W."/>
            <person name="Guo K."/>
            <person name="Jin S."/>
            <person name="Xu P."/>
            <person name="Storey K.B."/>
            <person name="Huan P."/>
            <person name="Zhang T."/>
            <person name="Zhou Y."/>
            <person name="Zhang J."/>
            <person name="Lin C."/>
            <person name="Li X."/>
            <person name="Xing L."/>
            <person name="Huo D."/>
            <person name="Sun M."/>
            <person name="Wang L."/>
            <person name="Mercier A."/>
            <person name="Li F."/>
            <person name="Yang H."/>
            <person name="Xiang J."/>
        </authorList>
    </citation>
    <scope>NUCLEOTIDE SEQUENCE [LARGE SCALE GENOMIC DNA]</scope>
    <source>
        <strain evidence="3">Shaxun</strain>
        <tissue evidence="3">Muscle</tissue>
    </source>
</reference>
<dbReference type="InterPro" id="IPR009039">
    <property type="entry name" value="EAR"/>
</dbReference>
<evidence type="ECO:0000256" key="1">
    <source>
        <dbReference type="ARBA" id="ARBA00022729"/>
    </source>
</evidence>
<dbReference type="Proteomes" id="UP000230750">
    <property type="component" value="Unassembled WGS sequence"/>
</dbReference>
<keyword evidence="2" id="KW-0677">Repeat</keyword>
<evidence type="ECO:0000256" key="2">
    <source>
        <dbReference type="ARBA" id="ARBA00022737"/>
    </source>
</evidence>
<dbReference type="GO" id="GO:0007165">
    <property type="term" value="P:signal transduction"/>
    <property type="evidence" value="ECO:0007669"/>
    <property type="project" value="TreeGrafter"/>
</dbReference>
<dbReference type="PANTHER" id="PTHR15261:SF4">
    <property type="entry name" value="THROMBOSPONDIN-TYPE LAMININ G DOMAIN AND EAR REPEAT-CONTAINING PROTEIN"/>
    <property type="match status" value="1"/>
</dbReference>
<gene>
    <name evidence="3" type="ORF">BSL78_00852</name>
</gene>
<dbReference type="PROSITE" id="PS50912">
    <property type="entry name" value="EAR"/>
    <property type="match status" value="1"/>
</dbReference>
<dbReference type="EMBL" id="MRZV01000016">
    <property type="protein sequence ID" value="PIK62244.1"/>
    <property type="molecule type" value="Genomic_DNA"/>
</dbReference>
<dbReference type="OrthoDB" id="188713at2759"/>
<sequence>MDNFVDGFELLTIKNATVEYLQLIESDNLAIHMTAIFQDGDIKLALAGETAVNIYKYSSADSQFYQIQTIEAGYAFIVEKLIIEGQTYMIIGFSGSDNTTSGADSSLAVYKWEGAHFDNSFECPVPYLTDICPFEVHGHYFLAVSVCEPHNDIYPDQSYIMRYNLHTEAFLIDQYIYTHGAKDWEFFAISEDKDQENFLVLASNEKDESGVERSIIYKYIWHKFVPFQCLETSGAKKWQAITVGTDILIALSDSSGLVFYQYDGWRFSQITYSRPQPMLSQPLQSFAAVTVNTTEYIVIAPVGMLPSTSNYTVFQLEFQLANEVGSFQETLETICNENREKLESVIARIANITKEFPNLVYINSNETQVLTGNITFAENVGTADADVRGNASSNHGHIFNATEAQQFERMKDQADRQMDDIDWLRERLNNTMKTIGVQTVTAEKSFKDLSSPSSIDGSVVAVTSDFMNKYINLTDVNTNIFRKDKNTTVEVSLAIDGSVILEGDLDVKGDIDEISTDNIVTLAGNHTIAEPKTFSQYANFSGDLFVAGLIDGVNMTDDTVLLTSSNQAVGGTITFSKPVTFEENLSVDGNIDGVDISDLEAISVYKNATHFIEGIKTFKTNLTSLDGLSLSSGKTIDSVSVEEMDQNILKVTGGQNITGSYTFTNDLDMQGNLSVEGTVNGLNLPGDILLVDSSEPFVIGGPISFTQNLNVSNMTARVSIDGISTNTGGAVLDLLSVSPMDNSDQVVTGSITFRDDLVLEKDTACDGDVDGVDLSELAQDAVGKDEDARVTGFKTFTGSVHFQQDIMLEGLISGVNLTSLDAGVLKLDDTIWSPNAKLIFSAPNAVFAANLETYNQHSFDSISFRDLALQGQNETINGVKTFQAIHSNSKVDVMEKVNGVSVTRLCLNAVYLNDNYGIKDIVGDITFEKNLRIEGSLILNGTLEGLYLQDLVTLHGRQDIYSSTGFYSKVYVEELMAASDVNVTQEVNRENVVEIYYDTLLSVADQNITGRKTFMQAVVIDDNLQVNGSVNDVDISDLADDAVYDTGNHTILEEKVFTSTFWVDKMKIGGFVNGANFSEFVDDIVLQNEPQTITGNLSFLKTLNLNSSLDGEGTINGLNLTEFNSSAHKVTDEEFTGELQFGMVYANDTISVDSLVNGVDVGDDTLVKDQEGQSVTGIKTFTSEVRVNGNITCDTVNDVDINYLDASILKTEGNQNITGNYIFWYGVTWLSNATVGGLIDGVDISSLAESIWKTENPDKFVLNVTGNGTFNILQSGDVFYNGTLDGVDLQELNRTYVSLTRRQTITESKHFLDKVLIDESSNLKSDYLNVEGTVKGLNLSDIASRAFISGNAGQEIDGTLTFTENVTFLGDVTLDGTVDEISISNGVMLTHRPNFVKAHKNLSNELLEITSSLFMKDRKKVQGVDVSEMKLRSADRINNYLIQEDTTFINMTMLSGLILEGLLNGVNFSTEYILTIPHDQTVYGNLTFLTDTVFNGEMTSTLINGLDMVDLATNTLFTSGDQTITGNITLASVDTFLNITTFGLLGGVRVPQLYQSLFYYPDLENLNNSLTQQCEVLDEIHYSQQNDALLFRGLVEIDVISTVGNVLWFPSELMTFDVVEDVKYFNTGVVKGFAVAETIIDGACLNISGISNNITELHDATIEVFEADLRDHLCVFVGNKFDEQTFGSVMLSYLYCHSYLDDQDDFIIQDTIETYGVVKAKYFAANGTSFLVIGNRVDSVSGHIKLIHIR</sequence>
<protein>
    <submittedName>
        <fullName evidence="3">Uncharacterized protein</fullName>
    </submittedName>
</protein>
<keyword evidence="4" id="KW-1185">Reference proteome</keyword>
<keyword evidence="1" id="KW-0732">Signal</keyword>
<name>A0A2G8LPU3_STIJA</name>
<comment type="caution">
    <text evidence="3">The sequence shown here is derived from an EMBL/GenBank/DDBJ whole genome shotgun (WGS) entry which is preliminary data.</text>
</comment>